<evidence type="ECO:0000256" key="2">
    <source>
        <dbReference type="ARBA" id="ARBA00023211"/>
    </source>
</evidence>
<dbReference type="GO" id="GO:0008740">
    <property type="term" value="F:L-rhamnose isomerase activity"/>
    <property type="evidence" value="ECO:0007669"/>
    <property type="project" value="UniProtKB-EC"/>
</dbReference>
<dbReference type="EC" id="5.3.1.14" evidence="5"/>
<evidence type="ECO:0000313" key="6">
    <source>
        <dbReference type="Proteomes" id="UP001552427"/>
    </source>
</evidence>
<dbReference type="Gene3D" id="3.20.20.150">
    <property type="entry name" value="Divalent-metal-dependent TIM barrel enzymes"/>
    <property type="match status" value="1"/>
</dbReference>
<keyword evidence="6" id="KW-1185">Reference proteome</keyword>
<gene>
    <name evidence="5" type="primary">rhaI</name>
    <name evidence="5" type="ORF">AB0K40_04360</name>
</gene>
<evidence type="ECO:0000259" key="4">
    <source>
        <dbReference type="Pfam" id="PF01261"/>
    </source>
</evidence>
<organism evidence="5 6">
    <name type="scientific">Nonomuraea bangladeshensis</name>
    <dbReference type="NCBI Taxonomy" id="404385"/>
    <lineage>
        <taxon>Bacteria</taxon>
        <taxon>Bacillati</taxon>
        <taxon>Actinomycetota</taxon>
        <taxon>Actinomycetes</taxon>
        <taxon>Streptosporangiales</taxon>
        <taxon>Streptosporangiaceae</taxon>
        <taxon>Nonomuraea</taxon>
    </lineage>
</organism>
<reference evidence="5 6" key="1">
    <citation type="submission" date="2024-06" db="EMBL/GenBank/DDBJ databases">
        <title>The Natural Products Discovery Center: Release of the First 8490 Sequenced Strains for Exploring Actinobacteria Biosynthetic Diversity.</title>
        <authorList>
            <person name="Kalkreuter E."/>
            <person name="Kautsar S.A."/>
            <person name="Yang D."/>
            <person name="Bader C.D."/>
            <person name="Teijaro C.N."/>
            <person name="Fluegel L."/>
            <person name="Davis C.M."/>
            <person name="Simpson J.R."/>
            <person name="Lauterbach L."/>
            <person name="Steele A.D."/>
            <person name="Gui C."/>
            <person name="Meng S."/>
            <person name="Li G."/>
            <person name="Viehrig K."/>
            <person name="Ye F."/>
            <person name="Su P."/>
            <person name="Kiefer A.F."/>
            <person name="Nichols A."/>
            <person name="Cepeda A.J."/>
            <person name="Yan W."/>
            <person name="Fan B."/>
            <person name="Jiang Y."/>
            <person name="Adhikari A."/>
            <person name="Zheng C.-J."/>
            <person name="Schuster L."/>
            <person name="Cowan T.M."/>
            <person name="Smanski M.J."/>
            <person name="Chevrette M.G."/>
            <person name="De Carvalho L.P.S."/>
            <person name="Shen B."/>
        </authorList>
    </citation>
    <scope>NUCLEOTIDE SEQUENCE [LARGE SCALE GENOMIC DNA]</scope>
    <source>
        <strain evidence="5 6">NPDC049574</strain>
    </source>
</reference>
<dbReference type="InterPro" id="IPR050337">
    <property type="entry name" value="L-rhamnose_isomerase"/>
</dbReference>
<dbReference type="NCBIfam" id="TIGR02635">
    <property type="entry name" value="RhaI_grampos"/>
    <property type="match status" value="1"/>
</dbReference>
<comment type="caution">
    <text evidence="5">The sequence shown here is derived from an EMBL/GenBank/DDBJ whole genome shotgun (WGS) entry which is preliminary data.</text>
</comment>
<sequence length="383" mass="41953">MTDIKAALRSQRIETPSWAYGNSGTRFKVFAQQGVPRDPYEKLADAAQVHAYTGIAPTVALHIPWDKVDDYADLARHARELGVAIGAINSNVFQDDDYKLGSVTNPDPRVRRKATDHLLECVDIMDATGSDTLKLWFSDGINYPGQDDLRARQDRLAESLAEVYDRLGDGQRFLLEYKLFEPAFYATDVPDWGTAYAHCVKLGPKAQVVVDTGHHAPGTNIEFIVAFLLREGKLGGFDFNSRFYADDDLMVGAADPFQLFRIMYEVIRGGGLTDEVAFMLDQCHNIEPKIPGQIRSVMNVQEATAKALLVDQDALAAAQAAGDVLGSNAVLMDAYNTDVRPLLAELRDEMGLAPDPMAAYAGSGYFEKIAAERVGGQQAGWGA</sequence>
<evidence type="ECO:0000256" key="1">
    <source>
        <dbReference type="ARBA" id="ARBA00022723"/>
    </source>
</evidence>
<keyword evidence="3 5" id="KW-0413">Isomerase</keyword>
<evidence type="ECO:0000256" key="3">
    <source>
        <dbReference type="ARBA" id="ARBA00023235"/>
    </source>
</evidence>
<keyword evidence="1" id="KW-0479">Metal-binding</keyword>
<dbReference type="EMBL" id="JBFARM010000001">
    <property type="protein sequence ID" value="MEV4284714.1"/>
    <property type="molecule type" value="Genomic_DNA"/>
</dbReference>
<dbReference type="RefSeq" id="WP_364445137.1">
    <property type="nucleotide sequence ID" value="NZ_JBFARM010000001.1"/>
</dbReference>
<dbReference type="InterPro" id="IPR036237">
    <property type="entry name" value="Xyl_isomerase-like_sf"/>
</dbReference>
<dbReference type="PANTHER" id="PTHR30268:SF0">
    <property type="entry name" value="L-RHAMNOSE ISOMERASE"/>
    <property type="match status" value="1"/>
</dbReference>
<dbReference type="InterPro" id="IPR013022">
    <property type="entry name" value="Xyl_isomerase-like_TIM-brl"/>
</dbReference>
<dbReference type="InterPro" id="IPR013457">
    <property type="entry name" value="Rhamnose_iso-rel"/>
</dbReference>
<accession>A0ABV3GXC5</accession>
<dbReference type="SUPFAM" id="SSF51658">
    <property type="entry name" value="Xylose isomerase-like"/>
    <property type="match status" value="1"/>
</dbReference>
<dbReference type="Pfam" id="PF01261">
    <property type="entry name" value="AP_endonuc_2"/>
    <property type="match status" value="1"/>
</dbReference>
<protein>
    <submittedName>
        <fullName evidence="5">L-rhamnose isomerase</fullName>
        <ecNumber evidence="5">5.3.1.14</ecNumber>
    </submittedName>
</protein>
<feature type="domain" description="Xylose isomerase-like TIM barrel" evidence="4">
    <location>
        <begin position="47"/>
        <end position="242"/>
    </location>
</feature>
<name>A0ABV3GXC5_9ACTN</name>
<proteinExistence type="predicted"/>
<dbReference type="Proteomes" id="UP001552427">
    <property type="component" value="Unassembled WGS sequence"/>
</dbReference>
<keyword evidence="2" id="KW-0464">Manganese</keyword>
<evidence type="ECO:0000313" key="5">
    <source>
        <dbReference type="EMBL" id="MEV4284714.1"/>
    </source>
</evidence>
<dbReference type="PANTHER" id="PTHR30268">
    <property type="entry name" value="L-RHAMNOSE ISOMERASE"/>
    <property type="match status" value="1"/>
</dbReference>